<dbReference type="AlphaFoldDB" id="A0A942UTS3"/>
<dbReference type="Gene3D" id="1.10.3090.10">
    <property type="entry name" value="cca-adding enzyme, domain 2"/>
    <property type="match status" value="1"/>
</dbReference>
<keyword evidence="6" id="KW-0547">Nucleotide-binding</keyword>
<dbReference type="PANTHER" id="PTHR46173:SF1">
    <property type="entry name" value="CCA TRNA NUCLEOTIDYLTRANSFERASE 1, MITOCHONDRIAL"/>
    <property type="match status" value="1"/>
</dbReference>
<dbReference type="GO" id="GO:0046872">
    <property type="term" value="F:metal ion binding"/>
    <property type="evidence" value="ECO:0007669"/>
    <property type="project" value="UniProtKB-KW"/>
</dbReference>
<dbReference type="PANTHER" id="PTHR46173">
    <property type="entry name" value="CCA TRNA NUCLEOTIDYLTRANSFERASE 1, MITOCHONDRIAL"/>
    <property type="match status" value="1"/>
</dbReference>
<dbReference type="NCBIfam" id="TIGR00277">
    <property type="entry name" value="HDIG"/>
    <property type="match status" value="1"/>
</dbReference>
<dbReference type="InterPro" id="IPR032828">
    <property type="entry name" value="PolyA_RNA-bd"/>
</dbReference>
<evidence type="ECO:0000256" key="8">
    <source>
        <dbReference type="RuleBase" id="RU003953"/>
    </source>
</evidence>
<evidence type="ECO:0000256" key="7">
    <source>
        <dbReference type="ARBA" id="ARBA00022842"/>
    </source>
</evidence>
<evidence type="ECO:0000256" key="1">
    <source>
        <dbReference type="ARBA" id="ARBA00001946"/>
    </source>
</evidence>
<dbReference type="InterPro" id="IPR002646">
    <property type="entry name" value="PolA_pol_head_dom"/>
</dbReference>
<dbReference type="Pfam" id="PF12627">
    <property type="entry name" value="PolyA_pol_RNAbd"/>
    <property type="match status" value="1"/>
</dbReference>
<keyword evidence="11" id="KW-1185">Reference proteome</keyword>
<dbReference type="GO" id="GO:0016779">
    <property type="term" value="F:nucleotidyltransferase activity"/>
    <property type="evidence" value="ECO:0007669"/>
    <property type="project" value="UniProtKB-KW"/>
</dbReference>
<keyword evidence="8" id="KW-0694">RNA-binding</keyword>
<proteinExistence type="inferred from homology"/>
<evidence type="ECO:0000256" key="2">
    <source>
        <dbReference type="ARBA" id="ARBA00022679"/>
    </source>
</evidence>
<sequence length="450" mass="51687">MIMEMPKEVMYVLEKLNNAGFKSYIVGGCVRDNFMKRLPKDWDVTTSALPEEIMDIFIDEKTIEIGKRFGTITVIKDSHPIEITTFRSEGDYIDGRRPGWVEFQKDIEADLSRRDFTINAMAYNDLKGLVDPFNGRGDINKRLIRTVGNPKKRFNEDALRLLRAIRFSTELGFEIEKNTYKNIKEHKDNLLEVSIERIADEFLKILLSDKPSNGIRLLVDTGVIKYIIPEIVDTVDFNQCNPHHDKNVFDHILCVVDNSPKDIELRLAALLHDIGKPDTFTKDEEGIGHFYNHDKVGAELSEKILKRLKAPKKAISLVSNLVKEHMIWHNDISDKGLKRLINRVGEENIIKLLTLMRSDISCSLAIERPEVQEELAIIDKLEYRIKNILDNREALSIKDLSINGKDLIDLGVFKGPRVGEILNILLDKVMEDESLNKRDKLLEVAKKELQ</sequence>
<dbReference type="CDD" id="cd00077">
    <property type="entry name" value="HDc"/>
    <property type="match status" value="1"/>
</dbReference>
<name>A0A942UTS3_9FIRM</name>
<dbReference type="InterPro" id="IPR006675">
    <property type="entry name" value="HDIG_dom"/>
</dbReference>
<dbReference type="Proteomes" id="UP000724672">
    <property type="component" value="Unassembled WGS sequence"/>
</dbReference>
<dbReference type="Gene3D" id="1.10.246.80">
    <property type="match status" value="1"/>
</dbReference>
<dbReference type="GO" id="GO:0000049">
    <property type="term" value="F:tRNA binding"/>
    <property type="evidence" value="ECO:0007669"/>
    <property type="project" value="TreeGrafter"/>
</dbReference>
<dbReference type="SUPFAM" id="SSF81891">
    <property type="entry name" value="Poly A polymerase C-terminal region-like"/>
    <property type="match status" value="1"/>
</dbReference>
<dbReference type="Pfam" id="PF01743">
    <property type="entry name" value="PolyA_pol"/>
    <property type="match status" value="1"/>
</dbReference>
<protein>
    <submittedName>
        <fullName evidence="10">HD domain-containing protein</fullName>
    </submittedName>
</protein>
<dbReference type="InterPro" id="IPR050264">
    <property type="entry name" value="Bact_CCA-adding_enz_type3_sf"/>
</dbReference>
<evidence type="ECO:0000313" key="11">
    <source>
        <dbReference type="Proteomes" id="UP000724672"/>
    </source>
</evidence>
<evidence type="ECO:0000256" key="6">
    <source>
        <dbReference type="ARBA" id="ARBA00022741"/>
    </source>
</evidence>
<keyword evidence="7" id="KW-0460">Magnesium</keyword>
<keyword evidence="5" id="KW-0479">Metal-binding</keyword>
<dbReference type="InterPro" id="IPR003607">
    <property type="entry name" value="HD/PDEase_dom"/>
</dbReference>
<evidence type="ECO:0000256" key="5">
    <source>
        <dbReference type="ARBA" id="ARBA00022723"/>
    </source>
</evidence>
<dbReference type="InterPro" id="IPR006674">
    <property type="entry name" value="HD_domain"/>
</dbReference>
<evidence type="ECO:0000313" key="10">
    <source>
        <dbReference type="EMBL" id="MBS4538438.1"/>
    </source>
</evidence>
<dbReference type="InterPro" id="IPR043519">
    <property type="entry name" value="NT_sf"/>
</dbReference>
<evidence type="ECO:0000256" key="4">
    <source>
        <dbReference type="ARBA" id="ARBA00022695"/>
    </source>
</evidence>
<dbReference type="PROSITE" id="PS51831">
    <property type="entry name" value="HD"/>
    <property type="match status" value="1"/>
</dbReference>
<evidence type="ECO:0000256" key="3">
    <source>
        <dbReference type="ARBA" id="ARBA00022694"/>
    </source>
</evidence>
<feature type="domain" description="HD" evidence="9">
    <location>
        <begin position="241"/>
        <end position="359"/>
    </location>
</feature>
<comment type="similarity">
    <text evidence="8">Belongs to the tRNA nucleotidyltransferase/poly(A) polymerase family.</text>
</comment>
<dbReference type="GO" id="GO:0000166">
    <property type="term" value="F:nucleotide binding"/>
    <property type="evidence" value="ECO:0007669"/>
    <property type="project" value="UniProtKB-KW"/>
</dbReference>
<dbReference type="CDD" id="cd05398">
    <property type="entry name" value="NT_ClassII-CCAase"/>
    <property type="match status" value="1"/>
</dbReference>
<accession>A0A942UTS3</accession>
<comment type="caution">
    <text evidence="10">The sequence shown here is derived from an EMBL/GenBank/DDBJ whole genome shotgun (WGS) entry which is preliminary data.</text>
</comment>
<gene>
    <name evidence="10" type="ORF">GOQ27_08170</name>
</gene>
<dbReference type="SUPFAM" id="SSF81301">
    <property type="entry name" value="Nucleotidyltransferase"/>
    <property type="match status" value="1"/>
</dbReference>
<dbReference type="EMBL" id="WSFT01000031">
    <property type="protein sequence ID" value="MBS4538438.1"/>
    <property type="molecule type" value="Genomic_DNA"/>
</dbReference>
<keyword evidence="3" id="KW-0819">tRNA processing</keyword>
<evidence type="ECO:0000259" key="9">
    <source>
        <dbReference type="PROSITE" id="PS51831"/>
    </source>
</evidence>
<dbReference type="GO" id="GO:0008033">
    <property type="term" value="P:tRNA processing"/>
    <property type="evidence" value="ECO:0007669"/>
    <property type="project" value="UniProtKB-KW"/>
</dbReference>
<comment type="cofactor">
    <cofactor evidence="1">
        <name>Mg(2+)</name>
        <dbReference type="ChEBI" id="CHEBI:18420"/>
    </cofactor>
</comment>
<reference evidence="10" key="1">
    <citation type="submission" date="2019-12" db="EMBL/GenBank/DDBJ databases">
        <title>Clostridiaceae gen. nov. sp. nov., isolated from sediment in Xinjiang, China.</title>
        <authorList>
            <person name="Zhang R."/>
        </authorList>
    </citation>
    <scope>NUCLEOTIDE SEQUENCE</scope>
    <source>
        <strain evidence="10">D2Q-11</strain>
    </source>
</reference>
<keyword evidence="2 8" id="KW-0808">Transferase</keyword>
<organism evidence="10 11">
    <name type="scientific">Anaeromonas frigoriresistens</name>
    <dbReference type="NCBI Taxonomy" id="2683708"/>
    <lineage>
        <taxon>Bacteria</taxon>
        <taxon>Bacillati</taxon>
        <taxon>Bacillota</taxon>
        <taxon>Tissierellia</taxon>
        <taxon>Tissierellales</taxon>
        <taxon>Thermohalobacteraceae</taxon>
        <taxon>Anaeromonas</taxon>
    </lineage>
</organism>
<keyword evidence="4" id="KW-0548">Nucleotidyltransferase</keyword>
<dbReference type="Pfam" id="PF01966">
    <property type="entry name" value="HD"/>
    <property type="match status" value="1"/>
</dbReference>
<dbReference type="Gene3D" id="3.30.460.10">
    <property type="entry name" value="Beta Polymerase, domain 2"/>
    <property type="match status" value="1"/>
</dbReference>